<dbReference type="EMBL" id="JANBPG010000066">
    <property type="protein sequence ID" value="KAJ1900681.1"/>
    <property type="molecule type" value="Genomic_DNA"/>
</dbReference>
<keyword evidence="2" id="KW-1185">Reference proteome</keyword>
<evidence type="ECO:0000313" key="2">
    <source>
        <dbReference type="Proteomes" id="UP001150581"/>
    </source>
</evidence>
<proteinExistence type="predicted"/>
<comment type="caution">
    <text evidence="1">The sequence shown here is derived from an EMBL/GenBank/DDBJ whole genome shotgun (WGS) entry which is preliminary data.</text>
</comment>
<protein>
    <submittedName>
        <fullName evidence="1">Uncharacterized protein</fullName>
    </submittedName>
</protein>
<accession>A0ACC1ITM1</accession>
<dbReference type="Proteomes" id="UP001150581">
    <property type="component" value="Unassembled WGS sequence"/>
</dbReference>
<name>A0ACC1ITM1_9FUNG</name>
<evidence type="ECO:0000313" key="1">
    <source>
        <dbReference type="EMBL" id="KAJ1900681.1"/>
    </source>
</evidence>
<organism evidence="1 2">
    <name type="scientific">Kickxella alabastrina</name>
    <dbReference type="NCBI Taxonomy" id="61397"/>
    <lineage>
        <taxon>Eukaryota</taxon>
        <taxon>Fungi</taxon>
        <taxon>Fungi incertae sedis</taxon>
        <taxon>Zoopagomycota</taxon>
        <taxon>Kickxellomycotina</taxon>
        <taxon>Kickxellomycetes</taxon>
        <taxon>Kickxellales</taxon>
        <taxon>Kickxellaceae</taxon>
        <taxon>Kickxella</taxon>
    </lineage>
</organism>
<sequence>MTEPAVFEICFPSHISRAPVCRPGQTIAGAVVLKLSSPLVASHLMLRFYGIERVRRTPVSTRTEATEKKQQQTTVGQKMVMDKEFFRQELLLWGERKVGSLRVIPCNTAHRFHFSFTMPYVNMPTPRQTPDVEISYLLEASLATEFFDHQRDEKVLRDMHKTATRCFQFEPVIQQRISHGLAASAPLESIIELKDAALLNFGSTTGAGGSSDAGSDPRSSSSTISASSILSFHSAGKTHMNLHVFHPTPAYLPGETVELLILAPANRKITHSSFQVRENVRCRKSSAPIIDESDVPILWKYSVDLTEPQDIHFTKLTKANISQDIGMLGRYLFTGHTSLSLGMQGDLSAGKHVDQSQRPPSIHSISGKSSASIHSLNMQDSKPKGVEGLAITNLAADSLSQLKKQQHRVSVPLSPLTESQEIGHGSSSETLGICASSIIGGAVGGMAHIGDNPVTPISLSSSSSASYSASMVASAVAGSGIPGRSCVGSLGGMHSQQSYTQSIYSPTSPSNMQPQPLGPAPASLVSGAVLEHDDGISDRSSISETLSARYQPTKSSLSANFSSLTRGSSTHNNTGVPKYNRLAITPVPLGGLLAKGSYKFAKISFTLPPIAEMSPVSSVFLDYEYTVDMSLSIGGSFGTTKKTTGRLPLKIVTVRTAAKASSESTVAASTANMTACTPNTVTSMLSGDSSGHTFSDTSDSSRSLRDSLSVLNLSISGSNKASPSSANMSMGHSMHKGSPTNTLTEFQLDGGNATKYHSDGQLLDDSYPCLLSFIQNGEKIPIPELESIKIGSNLM</sequence>
<gene>
    <name evidence="1" type="ORF">LPJ66_001308</name>
</gene>
<reference evidence="1" key="1">
    <citation type="submission" date="2022-07" db="EMBL/GenBank/DDBJ databases">
        <title>Phylogenomic reconstructions and comparative analyses of Kickxellomycotina fungi.</title>
        <authorList>
            <person name="Reynolds N.K."/>
            <person name="Stajich J.E."/>
            <person name="Barry K."/>
            <person name="Grigoriev I.V."/>
            <person name="Crous P."/>
            <person name="Smith M.E."/>
        </authorList>
    </citation>
    <scope>NUCLEOTIDE SEQUENCE</scope>
    <source>
        <strain evidence="1">Benny 63K</strain>
    </source>
</reference>